<evidence type="ECO:0000256" key="1">
    <source>
        <dbReference type="ARBA" id="ARBA00001954"/>
    </source>
</evidence>
<evidence type="ECO:0000313" key="6">
    <source>
        <dbReference type="EMBL" id="CAJ46697.1"/>
    </source>
</evidence>
<dbReference type="AlphaFoldDB" id="Q0VZ65"/>
<dbReference type="InterPro" id="IPR041667">
    <property type="entry name" value="Cupin_8"/>
</dbReference>
<sequence>MRWPGERRFDFLRTPGNGRLPSRRAGAMARRTLAGPGCPGSARVETATSASAGSWVKVRDIERLPAKETRHFVRWFERKEPVILTGLDLDLAAWTPESIVSRWGENRVRICNHEGASDHDPMGWLHEVSIAEYFGRHFTAGQAMRIMGASLAQLEGRDDICQRLGLDAIRPPSLEQSRSLFFASASGGVVPLHFDVDFAHIFLVQAHGAREIRLFAPAQSRNLYKYPMRPQASVALDQPDFEQFPRLQRLEGHQCRLVAGEVLYMPARYWHLVEYTEPSCGMAIRFRKAGFEGRTLASYGKNVAALDLWLRSRSWGGAWSNLMKGMARL</sequence>
<accession>Q0VZ65</accession>
<dbReference type="Gene3D" id="2.60.120.10">
    <property type="entry name" value="Jelly Rolls"/>
    <property type="match status" value="1"/>
</dbReference>
<dbReference type="GO" id="GO:0016491">
    <property type="term" value="F:oxidoreductase activity"/>
    <property type="evidence" value="ECO:0007669"/>
    <property type="project" value="UniProtKB-KW"/>
</dbReference>
<evidence type="ECO:0000256" key="3">
    <source>
        <dbReference type="ARBA" id="ARBA00023002"/>
    </source>
</evidence>
<dbReference type="SUPFAM" id="SSF51197">
    <property type="entry name" value="Clavaminate synthase-like"/>
    <property type="match status" value="1"/>
</dbReference>
<evidence type="ECO:0000256" key="2">
    <source>
        <dbReference type="ARBA" id="ARBA00022723"/>
    </source>
</evidence>
<name>Q0VZ65_CHOCO</name>
<dbReference type="InterPro" id="IPR014710">
    <property type="entry name" value="RmlC-like_jellyroll"/>
</dbReference>
<dbReference type="PANTHER" id="PTHR12461">
    <property type="entry name" value="HYPOXIA-INDUCIBLE FACTOR 1 ALPHA INHIBITOR-RELATED"/>
    <property type="match status" value="1"/>
</dbReference>
<dbReference type="EMBL" id="AM179409">
    <property type="protein sequence ID" value="CAJ46697.1"/>
    <property type="molecule type" value="Genomic_DNA"/>
</dbReference>
<keyword evidence="2" id="KW-0479">Metal-binding</keyword>
<keyword evidence="3" id="KW-0560">Oxidoreductase</keyword>
<dbReference type="PANTHER" id="PTHR12461:SF106">
    <property type="entry name" value="BIFUNCTIONAL PEPTIDASE AND ARGINYL-HYDROXYLASE JMJD5"/>
    <property type="match status" value="1"/>
</dbReference>
<dbReference type="GO" id="GO:0046872">
    <property type="term" value="F:metal ion binding"/>
    <property type="evidence" value="ECO:0007669"/>
    <property type="project" value="UniProtKB-KW"/>
</dbReference>
<feature type="domain" description="JmjC" evidence="5">
    <location>
        <begin position="140"/>
        <end position="303"/>
    </location>
</feature>
<comment type="cofactor">
    <cofactor evidence="1">
        <name>Fe(2+)</name>
        <dbReference type="ChEBI" id="CHEBI:29033"/>
    </cofactor>
</comment>
<organism evidence="6">
    <name type="scientific">Chondromyces crocatus</name>
    <dbReference type="NCBI Taxonomy" id="52"/>
    <lineage>
        <taxon>Bacteria</taxon>
        <taxon>Pseudomonadati</taxon>
        <taxon>Myxococcota</taxon>
        <taxon>Polyangia</taxon>
        <taxon>Polyangiales</taxon>
        <taxon>Polyangiaceae</taxon>
        <taxon>Chondromyces</taxon>
    </lineage>
</organism>
<evidence type="ECO:0000256" key="4">
    <source>
        <dbReference type="ARBA" id="ARBA00023004"/>
    </source>
</evidence>
<dbReference type="PROSITE" id="PS51184">
    <property type="entry name" value="JMJC"/>
    <property type="match status" value="1"/>
</dbReference>
<reference evidence="6" key="1">
    <citation type="journal article" date="2006" name="Chem. Biol.">
        <title>Molecular and biochemical studies of chondramide formation-highly cytotoxic natural products from Chondromyces crocatus Cm c5.</title>
        <authorList>
            <person name="Rachid S."/>
            <person name="Krug D."/>
            <person name="Kunze B."/>
            <person name="Kochems I."/>
            <person name="Scharfe M."/>
            <person name="Zabriskie T.M."/>
            <person name="Blocker H."/>
            <person name="Muller R."/>
        </authorList>
    </citation>
    <scope>NUCLEOTIDE SEQUENCE</scope>
    <source>
        <strain evidence="6">Cmc5</strain>
    </source>
</reference>
<evidence type="ECO:0000259" key="5">
    <source>
        <dbReference type="PROSITE" id="PS51184"/>
    </source>
</evidence>
<protein>
    <recommendedName>
        <fullName evidence="5">JmjC domain-containing protein</fullName>
    </recommendedName>
</protein>
<proteinExistence type="predicted"/>
<dbReference type="InterPro" id="IPR003347">
    <property type="entry name" value="JmjC_dom"/>
</dbReference>
<dbReference type="Pfam" id="PF13621">
    <property type="entry name" value="Cupin_8"/>
    <property type="match status" value="1"/>
</dbReference>
<keyword evidence="4" id="KW-0408">Iron</keyword>